<gene>
    <name evidence="8" type="ORF">Cni_G14389</name>
</gene>
<dbReference type="CDD" id="cd15798">
    <property type="entry name" value="PMEI-like_3"/>
    <property type="match status" value="1"/>
</dbReference>
<proteinExistence type="inferred from homology"/>
<name>A0AAQ3KE51_9LILI</name>
<comment type="subcellular location">
    <subcellularLocation>
        <location evidence="1">Secreted</location>
        <location evidence="1">Extracellular space</location>
    </subcellularLocation>
</comment>
<feature type="signal peptide" evidence="6">
    <location>
        <begin position="1"/>
        <end position="23"/>
    </location>
</feature>
<dbReference type="GO" id="GO:0004857">
    <property type="term" value="F:enzyme inhibitor activity"/>
    <property type="evidence" value="ECO:0007669"/>
    <property type="project" value="InterPro"/>
</dbReference>
<accession>A0AAQ3KE51</accession>
<dbReference type="PANTHER" id="PTHR31080:SF161">
    <property type="entry name" value="OS10G0508700 PROTEIN"/>
    <property type="match status" value="1"/>
</dbReference>
<dbReference type="NCBIfam" id="TIGR01614">
    <property type="entry name" value="PME_inhib"/>
    <property type="match status" value="1"/>
</dbReference>
<evidence type="ECO:0000256" key="5">
    <source>
        <dbReference type="ARBA" id="ARBA00038471"/>
    </source>
</evidence>
<dbReference type="SUPFAM" id="SSF101148">
    <property type="entry name" value="Plant invertase/pectin methylesterase inhibitor"/>
    <property type="match status" value="1"/>
</dbReference>
<comment type="similarity">
    <text evidence="5">Belongs to the PMEI family.</text>
</comment>
<dbReference type="Gene3D" id="1.20.140.40">
    <property type="entry name" value="Invertase/pectin methylesterase inhibitor family protein"/>
    <property type="match status" value="1"/>
</dbReference>
<evidence type="ECO:0000313" key="9">
    <source>
        <dbReference type="Proteomes" id="UP001327560"/>
    </source>
</evidence>
<dbReference type="InterPro" id="IPR051955">
    <property type="entry name" value="PME_Inhibitor"/>
</dbReference>
<organism evidence="8 9">
    <name type="scientific">Canna indica</name>
    <name type="common">Indian-shot</name>
    <dbReference type="NCBI Taxonomy" id="4628"/>
    <lineage>
        <taxon>Eukaryota</taxon>
        <taxon>Viridiplantae</taxon>
        <taxon>Streptophyta</taxon>
        <taxon>Embryophyta</taxon>
        <taxon>Tracheophyta</taxon>
        <taxon>Spermatophyta</taxon>
        <taxon>Magnoliopsida</taxon>
        <taxon>Liliopsida</taxon>
        <taxon>Zingiberales</taxon>
        <taxon>Cannaceae</taxon>
        <taxon>Canna</taxon>
    </lineage>
</organism>
<sequence length="200" mass="20315">MGASVTLTALLVVFGLCSTDAAARIHARTEAAVSSDFIASSCRATTYRRLCVESLSPYASAVRDSPLQLARAALAVSLSGARSAAAAVSKLADDGSLPPREAAAAAARDCMTTAEDSVEELQRSLGAMGKGEKDEGGGGVLGLRMDDIQTWVSAALTDEDTCIDGFAGGGAVKVAVKKQIVNVAQLTSNALALINALNLA</sequence>
<dbReference type="EMBL" id="CP136893">
    <property type="protein sequence ID" value="WOL05660.1"/>
    <property type="molecule type" value="Genomic_DNA"/>
</dbReference>
<dbReference type="InterPro" id="IPR006501">
    <property type="entry name" value="Pectinesterase_inhib_dom"/>
</dbReference>
<keyword evidence="2" id="KW-0964">Secreted</keyword>
<dbReference type="Proteomes" id="UP001327560">
    <property type="component" value="Chromosome 4"/>
</dbReference>
<evidence type="ECO:0000256" key="3">
    <source>
        <dbReference type="ARBA" id="ARBA00022729"/>
    </source>
</evidence>
<dbReference type="AlphaFoldDB" id="A0AAQ3KE51"/>
<evidence type="ECO:0000259" key="7">
    <source>
        <dbReference type="SMART" id="SM00856"/>
    </source>
</evidence>
<keyword evidence="3 6" id="KW-0732">Signal</keyword>
<dbReference type="GO" id="GO:0005576">
    <property type="term" value="C:extracellular region"/>
    <property type="evidence" value="ECO:0007669"/>
    <property type="project" value="UniProtKB-SubCell"/>
</dbReference>
<dbReference type="Pfam" id="PF04043">
    <property type="entry name" value="PMEI"/>
    <property type="match status" value="1"/>
</dbReference>
<dbReference type="InterPro" id="IPR035513">
    <property type="entry name" value="Invertase/methylesterase_inhib"/>
</dbReference>
<reference evidence="8 9" key="1">
    <citation type="submission" date="2023-10" db="EMBL/GenBank/DDBJ databases">
        <title>Chromosome-scale genome assembly provides insights into flower coloration mechanisms of Canna indica.</title>
        <authorList>
            <person name="Li C."/>
        </authorList>
    </citation>
    <scope>NUCLEOTIDE SEQUENCE [LARGE SCALE GENOMIC DNA]</scope>
    <source>
        <tissue evidence="8">Flower</tissue>
    </source>
</reference>
<evidence type="ECO:0000256" key="4">
    <source>
        <dbReference type="ARBA" id="ARBA00023157"/>
    </source>
</evidence>
<keyword evidence="4" id="KW-1015">Disulfide bond</keyword>
<evidence type="ECO:0000313" key="8">
    <source>
        <dbReference type="EMBL" id="WOL05660.1"/>
    </source>
</evidence>
<dbReference type="PANTHER" id="PTHR31080">
    <property type="entry name" value="PECTINESTERASE INHIBITOR-LIKE"/>
    <property type="match status" value="1"/>
</dbReference>
<evidence type="ECO:0000256" key="6">
    <source>
        <dbReference type="SAM" id="SignalP"/>
    </source>
</evidence>
<evidence type="ECO:0000256" key="1">
    <source>
        <dbReference type="ARBA" id="ARBA00004239"/>
    </source>
</evidence>
<evidence type="ECO:0000256" key="2">
    <source>
        <dbReference type="ARBA" id="ARBA00022525"/>
    </source>
</evidence>
<feature type="chain" id="PRO_5043020703" description="Pectinesterase inhibitor domain-containing protein" evidence="6">
    <location>
        <begin position="24"/>
        <end position="200"/>
    </location>
</feature>
<protein>
    <recommendedName>
        <fullName evidence="7">Pectinesterase inhibitor domain-containing protein</fullName>
    </recommendedName>
</protein>
<keyword evidence="9" id="KW-1185">Reference proteome</keyword>
<dbReference type="FunFam" id="1.20.140.40:FF:000006">
    <property type="entry name" value="Pectinesterase inhibitor 3"/>
    <property type="match status" value="1"/>
</dbReference>
<feature type="domain" description="Pectinesterase inhibitor" evidence="7">
    <location>
        <begin position="33"/>
        <end position="193"/>
    </location>
</feature>
<dbReference type="SMART" id="SM00856">
    <property type="entry name" value="PMEI"/>
    <property type="match status" value="1"/>
</dbReference>